<dbReference type="Proteomes" id="UP000326532">
    <property type="component" value="Unassembled WGS sequence"/>
</dbReference>
<sequence>MAVIILSVERRQHEIQVETWVLTAGRSARDGQRFQSVCAQTISIRATTGGELIKGPYLRITFAELWLRGPTEGEGVILSRNSYPPLRNSANPAYRPDEVAVAAVDVVMPPGLCGFRKSLFLRDKFLGLALIGPPPTPVETPRNTWDLPVHAVSTGVNGWASAQSVELSPDVWFISRLGANLVVLLGILLWGGLQILSGRERRLICDGRSVVLLVRLRSASPISDACRTVTLSVHSNRNGIHNILIAIELDINTHQNRY</sequence>
<proteinExistence type="predicted"/>
<name>A0A5N6DF78_ASPPA</name>
<evidence type="ECO:0000313" key="2">
    <source>
        <dbReference type="Proteomes" id="UP000326532"/>
    </source>
</evidence>
<keyword evidence="2" id="KW-1185">Reference proteome</keyword>
<protein>
    <submittedName>
        <fullName evidence="1">Uncharacterized protein</fullName>
    </submittedName>
</protein>
<reference evidence="1 2" key="1">
    <citation type="submission" date="2019-04" db="EMBL/GenBank/DDBJ databases">
        <title>Fungal friends and foes A comparative genomics study of 23 Aspergillus species from section Flavi.</title>
        <authorList>
            <consortium name="DOE Joint Genome Institute"/>
            <person name="Kjaerbolling I."/>
            <person name="Vesth T.C."/>
            <person name="Frisvad J.C."/>
            <person name="Nybo J.L."/>
            <person name="Theobald S."/>
            <person name="Kildgaard S."/>
            <person name="Petersen T.I."/>
            <person name="Kuo A."/>
            <person name="Sato A."/>
            <person name="Lyhne E.K."/>
            <person name="Kogle M.E."/>
            <person name="Wiebenga A."/>
            <person name="Kun R.S."/>
            <person name="Lubbers R.J."/>
            <person name="Makela M.R."/>
            <person name="Barry K."/>
            <person name="Chovatia M."/>
            <person name="Clum A."/>
            <person name="Daum C."/>
            <person name="Haridas S."/>
            <person name="He G."/>
            <person name="LaButti K."/>
            <person name="Lipzen A."/>
            <person name="Mondo S."/>
            <person name="Pangilinan J."/>
            <person name="Riley R."/>
            <person name="Salamov A."/>
            <person name="Simmons B.A."/>
            <person name="Magnuson J.K."/>
            <person name="Henrissat B."/>
            <person name="Mortensen U.H."/>
            <person name="Larsen T.O."/>
            <person name="De vries R.P."/>
            <person name="Grigoriev I.V."/>
            <person name="Machida M."/>
            <person name="Baker S.E."/>
            <person name="Andersen M.R."/>
        </authorList>
    </citation>
    <scope>NUCLEOTIDE SEQUENCE [LARGE SCALE GENOMIC DNA]</scope>
    <source>
        <strain evidence="1 2">CBS 117618</strain>
    </source>
</reference>
<evidence type="ECO:0000313" key="1">
    <source>
        <dbReference type="EMBL" id="KAB8203836.1"/>
    </source>
</evidence>
<dbReference type="VEuPathDB" id="FungiDB:BDV34DRAFT_226945"/>
<accession>A0A5N6DF78</accession>
<dbReference type="AlphaFoldDB" id="A0A5N6DF78"/>
<organism evidence="1 2">
    <name type="scientific">Aspergillus parasiticus</name>
    <dbReference type="NCBI Taxonomy" id="5067"/>
    <lineage>
        <taxon>Eukaryota</taxon>
        <taxon>Fungi</taxon>
        <taxon>Dikarya</taxon>
        <taxon>Ascomycota</taxon>
        <taxon>Pezizomycotina</taxon>
        <taxon>Eurotiomycetes</taxon>
        <taxon>Eurotiomycetidae</taxon>
        <taxon>Eurotiales</taxon>
        <taxon>Aspergillaceae</taxon>
        <taxon>Aspergillus</taxon>
        <taxon>Aspergillus subgen. Circumdati</taxon>
    </lineage>
</organism>
<gene>
    <name evidence="1" type="ORF">BDV34DRAFT_226945</name>
</gene>
<dbReference type="EMBL" id="ML734986">
    <property type="protein sequence ID" value="KAB8203836.1"/>
    <property type="molecule type" value="Genomic_DNA"/>
</dbReference>